<dbReference type="EMBL" id="LMVM01000023">
    <property type="protein sequence ID" value="PAV04475.1"/>
    <property type="molecule type" value="Genomic_DNA"/>
</dbReference>
<keyword evidence="1" id="KW-1133">Transmembrane helix</keyword>
<dbReference type="OrthoDB" id="382710at2157"/>
<sequence length="59" mass="6872">MAKKKKRVKKPEKDIEEEKPEILDVNEKKNMEYMFIGLFAASIVFLLVYLVGFILILLG</sequence>
<proteinExistence type="predicted"/>
<comment type="caution">
    <text evidence="2">The sequence shown here is derived from an EMBL/GenBank/DDBJ whole genome shotgun (WGS) entry which is preliminary data.</text>
</comment>
<keyword evidence="1" id="KW-0472">Membrane</keyword>
<organism evidence="2 3">
    <name type="scientific">Methanobacterium bryantii</name>
    <dbReference type="NCBI Taxonomy" id="2161"/>
    <lineage>
        <taxon>Archaea</taxon>
        <taxon>Methanobacteriati</taxon>
        <taxon>Methanobacteriota</taxon>
        <taxon>Methanomada group</taxon>
        <taxon>Methanobacteria</taxon>
        <taxon>Methanobacteriales</taxon>
        <taxon>Methanobacteriaceae</taxon>
        <taxon>Methanobacterium</taxon>
    </lineage>
</organism>
<reference evidence="2 3" key="1">
    <citation type="journal article" date="2017" name="BMC Genomics">
        <title>Genomic analysis of methanogenic archaea reveals a shift towards energy conservation.</title>
        <authorList>
            <person name="Gilmore S.P."/>
            <person name="Henske J.K."/>
            <person name="Sexton J.A."/>
            <person name="Solomon K.V."/>
            <person name="Seppala S."/>
            <person name="Yoo J.I."/>
            <person name="Huyett L.M."/>
            <person name="Pressman A."/>
            <person name="Cogan J.Z."/>
            <person name="Kivenson V."/>
            <person name="Peng X."/>
            <person name="Tan Y."/>
            <person name="Valentine D.L."/>
            <person name="O'Malley M.A."/>
        </authorList>
    </citation>
    <scope>NUCLEOTIDE SEQUENCE [LARGE SCALE GENOMIC DNA]</scope>
    <source>
        <strain evidence="2 3">M.o.H.</strain>
    </source>
</reference>
<name>A0A2A2H534_METBR</name>
<protein>
    <submittedName>
        <fullName evidence="2">Uncharacterized protein</fullName>
    </submittedName>
</protein>
<dbReference type="RefSeq" id="WP_069582766.1">
    <property type="nucleotide sequence ID" value="NZ_LMVM01000023.1"/>
</dbReference>
<gene>
    <name evidence="2" type="ORF">ASJ80_06460</name>
</gene>
<feature type="transmembrane region" description="Helical" evidence="1">
    <location>
        <begin position="33"/>
        <end position="58"/>
    </location>
</feature>
<accession>A0A2A2H534</accession>
<evidence type="ECO:0000313" key="2">
    <source>
        <dbReference type="EMBL" id="PAV04475.1"/>
    </source>
</evidence>
<dbReference type="Proteomes" id="UP000217784">
    <property type="component" value="Unassembled WGS sequence"/>
</dbReference>
<evidence type="ECO:0000313" key="3">
    <source>
        <dbReference type="Proteomes" id="UP000217784"/>
    </source>
</evidence>
<dbReference type="AlphaFoldDB" id="A0A2A2H534"/>
<keyword evidence="1" id="KW-0812">Transmembrane</keyword>
<evidence type="ECO:0000256" key="1">
    <source>
        <dbReference type="SAM" id="Phobius"/>
    </source>
</evidence>
<keyword evidence="3" id="KW-1185">Reference proteome</keyword>